<keyword evidence="2" id="KW-1185">Reference proteome</keyword>
<dbReference type="Proteomes" id="UP000636010">
    <property type="component" value="Unassembled WGS sequence"/>
</dbReference>
<dbReference type="InterPro" id="IPR027417">
    <property type="entry name" value="P-loop_NTPase"/>
</dbReference>
<evidence type="ECO:0008006" key="3">
    <source>
        <dbReference type="Google" id="ProtNLM"/>
    </source>
</evidence>
<evidence type="ECO:0000313" key="2">
    <source>
        <dbReference type="Proteomes" id="UP000636010"/>
    </source>
</evidence>
<accession>A0ABQ1MSJ2</accession>
<dbReference type="EMBL" id="BMEC01000011">
    <property type="protein sequence ID" value="GGC45764.1"/>
    <property type="molecule type" value="Genomic_DNA"/>
</dbReference>
<comment type="caution">
    <text evidence="1">The sequence shown here is derived from an EMBL/GenBank/DDBJ whole genome shotgun (WGS) entry which is preliminary data.</text>
</comment>
<reference evidence="2" key="1">
    <citation type="journal article" date="2019" name="Int. J. Syst. Evol. Microbiol.">
        <title>The Global Catalogue of Microorganisms (GCM) 10K type strain sequencing project: providing services to taxonomists for standard genome sequencing and annotation.</title>
        <authorList>
            <consortium name="The Broad Institute Genomics Platform"/>
            <consortium name="The Broad Institute Genome Sequencing Center for Infectious Disease"/>
            <person name="Wu L."/>
            <person name="Ma J."/>
        </authorList>
    </citation>
    <scope>NUCLEOTIDE SEQUENCE [LARGE SCALE GENOMIC DNA]</scope>
    <source>
        <strain evidence="2">CGMCC 1.10832</strain>
    </source>
</reference>
<protein>
    <recommendedName>
        <fullName evidence="3">ATP-binding protein</fullName>
    </recommendedName>
</protein>
<sequence>MKVKTKTIHFIIGAPLTGKTHFIKSNYSEKDKYYVINYADTFHNEFGNYDQFEESERLLKIYNTIAPELHENFHFDDKDLIIEFCSGFEEHDKDLKELITLAKNTRAEVKITQMQKTFEEAQKLKLLATEDEHYYSSYYLNDHRHELLCNFFQDMQLTEHLTDN</sequence>
<proteinExistence type="predicted"/>
<organism evidence="1 2">
    <name type="scientific">Marivirga lumbricoides</name>
    <dbReference type="NCBI Taxonomy" id="1046115"/>
    <lineage>
        <taxon>Bacteria</taxon>
        <taxon>Pseudomonadati</taxon>
        <taxon>Bacteroidota</taxon>
        <taxon>Cytophagia</taxon>
        <taxon>Cytophagales</taxon>
        <taxon>Marivirgaceae</taxon>
        <taxon>Marivirga</taxon>
    </lineage>
</organism>
<name>A0ABQ1MSJ2_9BACT</name>
<gene>
    <name evidence="1" type="ORF">GCM10011506_34240</name>
</gene>
<evidence type="ECO:0000313" key="1">
    <source>
        <dbReference type="EMBL" id="GGC45764.1"/>
    </source>
</evidence>
<dbReference type="Gene3D" id="3.40.50.300">
    <property type="entry name" value="P-loop containing nucleotide triphosphate hydrolases"/>
    <property type="match status" value="1"/>
</dbReference>